<gene>
    <name evidence="3" type="ordered locus">CFU_0608</name>
</gene>
<dbReference type="KEGG" id="cfu:CFU_0608"/>
<feature type="transmembrane region" description="Helical" evidence="1">
    <location>
        <begin position="184"/>
        <end position="204"/>
    </location>
</feature>
<name>G0A8D2_COLFT</name>
<dbReference type="HOGENOM" id="CLU_005679_13_8_4"/>
<feature type="transmembrane region" description="Helical" evidence="1">
    <location>
        <begin position="280"/>
        <end position="300"/>
    </location>
</feature>
<protein>
    <submittedName>
        <fullName evidence="3">Acyltransferases-like protein</fullName>
        <ecNumber evidence="3">2.3.1.-</ecNumber>
    </submittedName>
</protein>
<reference evidence="3 4" key="3">
    <citation type="journal article" date="2008" name="FEMS Microbiol. Ecol.">
        <title>Identification and characterization of genes underlying chitinolysis in Collimonas fungivorans Ter331.</title>
        <authorList>
            <person name="Fritsche K."/>
            <person name="de Boer W."/>
            <person name="Gerards S."/>
            <person name="van den Berg M."/>
            <person name="van Veen J.A."/>
            <person name="Leveau J.H."/>
        </authorList>
    </citation>
    <scope>NUCLEOTIDE SEQUENCE [LARGE SCALE GENOMIC DNA]</scope>
    <source>
        <strain evidence="3 4">Ter331</strain>
    </source>
</reference>
<dbReference type="AlphaFoldDB" id="G0A8D2"/>
<dbReference type="EMBL" id="CP002745">
    <property type="protein sequence ID" value="AEK60444.1"/>
    <property type="molecule type" value="Genomic_DNA"/>
</dbReference>
<keyword evidence="1" id="KW-0472">Membrane</keyword>
<feature type="transmembrane region" description="Helical" evidence="1">
    <location>
        <begin position="70"/>
        <end position="91"/>
    </location>
</feature>
<dbReference type="EC" id="2.3.1.-" evidence="3"/>
<evidence type="ECO:0000313" key="3">
    <source>
        <dbReference type="EMBL" id="AEK60444.1"/>
    </source>
</evidence>
<dbReference type="Pfam" id="PF01757">
    <property type="entry name" value="Acyl_transf_3"/>
    <property type="match status" value="1"/>
</dbReference>
<dbReference type="GO" id="GO:0016747">
    <property type="term" value="F:acyltransferase activity, transferring groups other than amino-acyl groups"/>
    <property type="evidence" value="ECO:0007669"/>
    <property type="project" value="InterPro"/>
</dbReference>
<reference evidence="3 4" key="1">
    <citation type="journal article" date="2004" name="Environ. Microbiol.">
        <title>Phylogeny-function analysis of (meta)genomic libraries: screening for expression of ribosomal RNA genes by large-insert library fluorescent in situ hybridization (LIL-FISH).</title>
        <authorList>
            <person name="Leveau J.H."/>
            <person name="Gerards S."/>
            <person name="de Boer W."/>
            <person name="van Veen J.A."/>
        </authorList>
    </citation>
    <scope>NUCLEOTIDE SEQUENCE [LARGE SCALE GENOMIC DNA]</scope>
    <source>
        <strain evidence="3 4">Ter331</strain>
    </source>
</reference>
<keyword evidence="1" id="KW-0812">Transmembrane</keyword>
<reference evidence="3 4" key="5">
    <citation type="journal article" date="2011" name="ISME J.">
        <title>Dual transcriptional profiling of a bacterial/fungal confrontation: Collimonas fungivorans versus Aspergillus niger.</title>
        <authorList>
            <person name="Mela F."/>
            <person name="Fritsche K."/>
            <person name="de Boer W."/>
            <person name="van Veen J.A."/>
            <person name="de Graaff L.H."/>
            <person name="van den Berg M."/>
            <person name="Leveau J.H."/>
        </authorList>
    </citation>
    <scope>NUCLEOTIDE SEQUENCE [LARGE SCALE GENOMIC DNA]</scope>
    <source>
        <strain evidence="3 4">Ter331</strain>
    </source>
</reference>
<dbReference type="InterPro" id="IPR050879">
    <property type="entry name" value="Acyltransferase_3"/>
</dbReference>
<keyword evidence="3" id="KW-0808">Transferase</keyword>
<feature type="transmembrane region" description="Helical" evidence="1">
    <location>
        <begin position="149"/>
        <end position="172"/>
    </location>
</feature>
<evidence type="ECO:0000256" key="1">
    <source>
        <dbReference type="SAM" id="Phobius"/>
    </source>
</evidence>
<sequence>MRRQIRSRDHAAAYRQMTPSPPAGAVAYDMKNRLQEIDGIRGWAALIVLFFHLTNETFGNLVPMFRSHFLYFLLNGGLAVTVFFILSGDALSSSFLKKTDFRLLDSLLIKRYFRLTVPILLSCAIVYVLMLAGANYSVAAAKIIHREDWLGAFILFEPHLISLLRYSFYLVYAGHSNSVSYNPFLWTMSIELVGSLLVFLYLYLSTRLKAPIRILYALIVFLLVAQSFYCLFFIGILFAQYRANGVFDRLRASRSWNFAVIAILIAIAITYTFSQKYPNFWQYININAVTAAALVFCFYTSNWTVGFFSSKFSRFLGEISFPLYLVHFSVIISLTSFLTIKFSELGTLDGPHISLIILVSIAVSITAAVIFRRVEIFALKPVNRLPAYLLSMRNPAAELLPQKDASPALKHAPVETID</sequence>
<feature type="transmembrane region" description="Helical" evidence="1">
    <location>
        <begin position="255"/>
        <end position="274"/>
    </location>
</feature>
<dbReference type="eggNOG" id="COG1835">
    <property type="taxonomic scope" value="Bacteria"/>
</dbReference>
<feature type="transmembrane region" description="Helical" evidence="1">
    <location>
        <begin position="40"/>
        <end position="58"/>
    </location>
</feature>
<keyword evidence="3" id="KW-0012">Acyltransferase</keyword>
<accession>G0A8D2</accession>
<dbReference type="PANTHER" id="PTHR23028:SF134">
    <property type="entry name" value="PUTATIVE (AFU_ORTHOLOGUE AFUA_4G08520)-RELATED"/>
    <property type="match status" value="1"/>
</dbReference>
<dbReference type="PANTHER" id="PTHR23028">
    <property type="entry name" value="ACETYLTRANSFERASE"/>
    <property type="match status" value="1"/>
</dbReference>
<evidence type="ECO:0000259" key="2">
    <source>
        <dbReference type="Pfam" id="PF01757"/>
    </source>
</evidence>
<feature type="domain" description="Acyltransferase 3" evidence="2">
    <location>
        <begin position="35"/>
        <end position="367"/>
    </location>
</feature>
<feature type="transmembrane region" description="Helical" evidence="1">
    <location>
        <begin position="321"/>
        <end position="340"/>
    </location>
</feature>
<reference evidence="4" key="6">
    <citation type="submission" date="2011-05" db="EMBL/GenBank/DDBJ databases">
        <title>Complete sequence of Collimonas fungivorans Ter331.</title>
        <authorList>
            <person name="Leveau J.H."/>
        </authorList>
    </citation>
    <scope>NUCLEOTIDE SEQUENCE [LARGE SCALE GENOMIC DNA]</scope>
    <source>
        <strain evidence="4">Ter331</strain>
    </source>
</reference>
<feature type="transmembrane region" description="Helical" evidence="1">
    <location>
        <begin position="112"/>
        <end position="137"/>
    </location>
</feature>
<evidence type="ECO:0000313" key="4">
    <source>
        <dbReference type="Proteomes" id="UP000008392"/>
    </source>
</evidence>
<feature type="transmembrane region" description="Helical" evidence="1">
    <location>
        <begin position="352"/>
        <end position="371"/>
    </location>
</feature>
<reference evidence="3 4" key="2">
    <citation type="journal article" date="2006" name="J. Microbiol. Methods">
        <title>Genomic flank-sequencing of plasposon insertion sites for rapid identification of functional genes.</title>
        <authorList>
            <person name="Leveau J.H."/>
            <person name="Gerards S."/>
            <person name="Fritsche K."/>
            <person name="Zondag G."/>
            <person name="van Veen J.A."/>
        </authorList>
    </citation>
    <scope>NUCLEOTIDE SEQUENCE [LARGE SCALE GENOMIC DNA]</scope>
    <source>
        <strain evidence="3 4">Ter331</strain>
    </source>
</reference>
<reference evidence="3 4" key="4">
    <citation type="journal article" date="2010" name="Environ. Microbiol.">
        <title>The bacterial genus Collimonas: mycophagy, weathering and other adaptive solutions to life in oligotrophic soil environments.</title>
        <authorList>
            <person name="Leveau J.H."/>
            <person name="Uroz S."/>
            <person name="de Boer W."/>
        </authorList>
    </citation>
    <scope>NUCLEOTIDE SEQUENCE [LARGE SCALE GENOMIC DNA]</scope>
    <source>
        <strain evidence="3 4">Ter331</strain>
    </source>
</reference>
<keyword evidence="1" id="KW-1133">Transmembrane helix</keyword>
<feature type="transmembrane region" description="Helical" evidence="1">
    <location>
        <begin position="216"/>
        <end position="243"/>
    </location>
</feature>
<dbReference type="Proteomes" id="UP000008392">
    <property type="component" value="Chromosome"/>
</dbReference>
<dbReference type="InterPro" id="IPR002656">
    <property type="entry name" value="Acyl_transf_3_dom"/>
</dbReference>
<proteinExistence type="predicted"/>
<dbReference type="STRING" id="1005048.CFU_0608"/>
<organism evidence="3 4">
    <name type="scientific">Collimonas fungivorans (strain Ter331)</name>
    <dbReference type="NCBI Taxonomy" id="1005048"/>
    <lineage>
        <taxon>Bacteria</taxon>
        <taxon>Pseudomonadati</taxon>
        <taxon>Pseudomonadota</taxon>
        <taxon>Betaproteobacteria</taxon>
        <taxon>Burkholderiales</taxon>
        <taxon>Oxalobacteraceae</taxon>
        <taxon>Collimonas</taxon>
    </lineage>
</organism>
<keyword evidence="4" id="KW-1185">Reference proteome</keyword>